<dbReference type="Gene3D" id="3.55.40.10">
    <property type="entry name" value="minor pseudopilin epsh domain"/>
    <property type="match status" value="1"/>
</dbReference>
<evidence type="ECO:0000256" key="10">
    <source>
        <dbReference type="ARBA" id="ARBA00030775"/>
    </source>
</evidence>
<organism evidence="12 13">
    <name type="scientific">Sinobacterium norvegicum</name>
    <dbReference type="NCBI Taxonomy" id="1641715"/>
    <lineage>
        <taxon>Bacteria</taxon>
        <taxon>Pseudomonadati</taxon>
        <taxon>Pseudomonadota</taxon>
        <taxon>Gammaproteobacteria</taxon>
        <taxon>Cellvibrionales</taxon>
        <taxon>Spongiibacteraceae</taxon>
        <taxon>Sinobacterium</taxon>
    </lineage>
</organism>
<comment type="subcellular location">
    <subcellularLocation>
        <location evidence="1">Cell inner membrane</location>
        <topology evidence="1">Single-pass membrane protein</topology>
    </subcellularLocation>
</comment>
<gene>
    <name evidence="12" type="ORF">SIN8267_03352</name>
</gene>
<evidence type="ECO:0000256" key="1">
    <source>
        <dbReference type="ARBA" id="ARBA00004377"/>
    </source>
</evidence>
<keyword evidence="13" id="KW-1185">Reference proteome</keyword>
<evidence type="ECO:0000259" key="11">
    <source>
        <dbReference type="Pfam" id="PF12019"/>
    </source>
</evidence>
<evidence type="ECO:0000256" key="6">
    <source>
        <dbReference type="ARBA" id="ARBA00022692"/>
    </source>
</evidence>
<dbReference type="Pfam" id="PF12019">
    <property type="entry name" value="GspH"/>
    <property type="match status" value="1"/>
</dbReference>
<keyword evidence="8" id="KW-0472">Membrane</keyword>
<dbReference type="InterPro" id="IPR022346">
    <property type="entry name" value="T2SS_GspH"/>
</dbReference>
<protein>
    <recommendedName>
        <fullName evidence="2">Type II secretion system protein H</fullName>
    </recommendedName>
    <alternativeName>
        <fullName evidence="10">General secretion pathway protein H</fullName>
    </alternativeName>
</protein>
<dbReference type="RefSeq" id="WP_237445887.1">
    <property type="nucleotide sequence ID" value="NZ_CAKLPX010000005.1"/>
</dbReference>
<evidence type="ECO:0000256" key="8">
    <source>
        <dbReference type="ARBA" id="ARBA00023136"/>
    </source>
</evidence>
<evidence type="ECO:0000256" key="9">
    <source>
        <dbReference type="ARBA" id="ARBA00025772"/>
    </source>
</evidence>
<name>A0ABM9AJJ8_9GAMM</name>
<accession>A0ABM9AJJ8</accession>
<proteinExistence type="inferred from homology"/>
<feature type="domain" description="General secretion pathway GspH" evidence="11">
    <location>
        <begin position="45"/>
        <end position="158"/>
    </location>
</feature>
<evidence type="ECO:0000256" key="3">
    <source>
        <dbReference type="ARBA" id="ARBA00022475"/>
    </source>
</evidence>
<evidence type="ECO:0000313" key="12">
    <source>
        <dbReference type="EMBL" id="CAH0993211.1"/>
    </source>
</evidence>
<dbReference type="EMBL" id="CAKLPX010000005">
    <property type="protein sequence ID" value="CAH0993211.1"/>
    <property type="molecule type" value="Genomic_DNA"/>
</dbReference>
<keyword evidence="5" id="KW-0997">Cell inner membrane</keyword>
<dbReference type="SUPFAM" id="SSF54523">
    <property type="entry name" value="Pili subunits"/>
    <property type="match status" value="1"/>
</dbReference>
<comment type="caution">
    <text evidence="12">The sequence shown here is derived from an EMBL/GenBank/DDBJ whole genome shotgun (WGS) entry which is preliminary data.</text>
</comment>
<keyword evidence="3" id="KW-1003">Cell membrane</keyword>
<keyword evidence="6" id="KW-0812">Transmembrane</keyword>
<evidence type="ECO:0000256" key="2">
    <source>
        <dbReference type="ARBA" id="ARBA00021549"/>
    </source>
</evidence>
<keyword evidence="4" id="KW-0488">Methylation</keyword>
<dbReference type="InterPro" id="IPR045584">
    <property type="entry name" value="Pilin-like"/>
</dbReference>
<dbReference type="Proteomes" id="UP000838100">
    <property type="component" value="Unassembled WGS sequence"/>
</dbReference>
<evidence type="ECO:0000313" key="13">
    <source>
        <dbReference type="Proteomes" id="UP000838100"/>
    </source>
</evidence>
<keyword evidence="7" id="KW-1133">Transmembrane helix</keyword>
<evidence type="ECO:0000256" key="4">
    <source>
        <dbReference type="ARBA" id="ARBA00022481"/>
    </source>
</evidence>
<evidence type="ECO:0000256" key="5">
    <source>
        <dbReference type="ARBA" id="ARBA00022519"/>
    </source>
</evidence>
<sequence length="184" mass="20570">MIKQQGTTLLELLTVLVISTTIVLSLPNFSKLLDREAINSDAFHLKKLLATARAEAVRSNVNVVVCPLSEQSCGSDWGQTLTIFTDNNNDEEFNGEDRVIKVWPENERAVDLSWNNRRYLRFKATGLNKDPGTFTLCPKQGEQEDKDELAIMLTINMGGRSYFQRDIDGDGIVEKSGKKLSCDG</sequence>
<reference evidence="12" key="1">
    <citation type="submission" date="2021-12" db="EMBL/GenBank/DDBJ databases">
        <authorList>
            <person name="Rodrigo-Torres L."/>
            <person name="Arahal R. D."/>
            <person name="Lucena T."/>
        </authorList>
    </citation>
    <scope>NUCLEOTIDE SEQUENCE</scope>
    <source>
        <strain evidence="12">CECT 8267</strain>
    </source>
</reference>
<comment type="similarity">
    <text evidence="9">Belongs to the GSP H family.</text>
</comment>
<evidence type="ECO:0000256" key="7">
    <source>
        <dbReference type="ARBA" id="ARBA00022989"/>
    </source>
</evidence>